<organism evidence="3 4">
    <name type="scientific">Tindallia californiensis</name>
    <dbReference type="NCBI Taxonomy" id="159292"/>
    <lineage>
        <taxon>Bacteria</taxon>
        <taxon>Bacillati</taxon>
        <taxon>Bacillota</taxon>
        <taxon>Clostridia</taxon>
        <taxon>Peptostreptococcales</taxon>
        <taxon>Tindalliaceae</taxon>
        <taxon>Tindallia</taxon>
    </lineage>
</organism>
<dbReference type="Pfam" id="PF07833">
    <property type="entry name" value="Cu_amine_oxidN1"/>
    <property type="match status" value="1"/>
</dbReference>
<evidence type="ECO:0000259" key="2">
    <source>
        <dbReference type="Pfam" id="PF07833"/>
    </source>
</evidence>
<evidence type="ECO:0000313" key="4">
    <source>
        <dbReference type="Proteomes" id="UP000199230"/>
    </source>
</evidence>
<keyword evidence="4" id="KW-1185">Reference proteome</keyword>
<gene>
    <name evidence="3" type="ORF">SAMN05192546_102350</name>
</gene>
<dbReference type="InterPro" id="IPR036582">
    <property type="entry name" value="Mao_N_sf"/>
</dbReference>
<sequence>MMKKRIGIALLIVLLVSVSAYATGGDFVIMTEEGPIRFTEESGYPFIDHQSRTMIPLRSVSSGLGHEIQWDGENRTALIDNGAIKIVVGERTVQTPTGTITMDTTADIINGRIYVPLRFVGEALGYVVAYEGPNQSNDGKHRIGIAEKSETDVEEIPQPREISFEVHGEYKGFQLPAHRDLEAEEYTPTLYAEDIEFADKGIQITYFGYAPNPQEVFVVYTKSSATDATLIRAGEVLASRFGWEKVEPALDYYRQRGSWVEGNFMLTFFPTNEENYYIETHQNEGFSFRVYTKEAVEEMVAAGVGKYAE</sequence>
<dbReference type="Gene3D" id="3.30.457.10">
    <property type="entry name" value="Copper amine oxidase-like, N-terminal domain"/>
    <property type="match status" value="1"/>
</dbReference>
<dbReference type="InterPro" id="IPR012854">
    <property type="entry name" value="Cu_amine_oxidase-like_N"/>
</dbReference>
<name>A0A1H3KGJ3_9FIRM</name>
<feature type="domain" description="Copper amine oxidase-like N-terminal" evidence="2">
    <location>
        <begin position="45"/>
        <end position="135"/>
    </location>
</feature>
<dbReference type="STRING" id="159292.SAMN05192546_102350"/>
<dbReference type="AlphaFoldDB" id="A0A1H3KGJ3"/>
<accession>A0A1H3KGJ3</accession>
<reference evidence="3 4" key="1">
    <citation type="submission" date="2016-10" db="EMBL/GenBank/DDBJ databases">
        <authorList>
            <person name="de Groot N.N."/>
        </authorList>
    </citation>
    <scope>NUCLEOTIDE SEQUENCE [LARGE SCALE GENOMIC DNA]</scope>
    <source>
        <strain evidence="3 4">APO</strain>
    </source>
</reference>
<keyword evidence="1" id="KW-0732">Signal</keyword>
<dbReference type="Proteomes" id="UP000199230">
    <property type="component" value="Unassembled WGS sequence"/>
</dbReference>
<evidence type="ECO:0000313" key="3">
    <source>
        <dbReference type="EMBL" id="SDY51243.1"/>
    </source>
</evidence>
<protein>
    <submittedName>
        <fullName evidence="3">Copper amine oxidase N-terminal domain-containing protein</fullName>
    </submittedName>
</protein>
<dbReference type="SUPFAM" id="SSF55383">
    <property type="entry name" value="Copper amine oxidase, domain N"/>
    <property type="match status" value="1"/>
</dbReference>
<dbReference type="OrthoDB" id="1951970at2"/>
<feature type="signal peptide" evidence="1">
    <location>
        <begin position="1"/>
        <end position="22"/>
    </location>
</feature>
<proteinExistence type="predicted"/>
<evidence type="ECO:0000256" key="1">
    <source>
        <dbReference type="SAM" id="SignalP"/>
    </source>
</evidence>
<dbReference type="EMBL" id="FNPV01000002">
    <property type="protein sequence ID" value="SDY51243.1"/>
    <property type="molecule type" value="Genomic_DNA"/>
</dbReference>
<feature type="chain" id="PRO_5011535877" evidence="1">
    <location>
        <begin position="23"/>
        <end position="309"/>
    </location>
</feature>